<evidence type="ECO:0000313" key="2">
    <source>
        <dbReference type="EMBL" id="MDR5655476.1"/>
    </source>
</evidence>
<keyword evidence="3" id="KW-1185">Reference proteome</keyword>
<proteinExistence type="predicted"/>
<sequence length="139" mass="14375">MPHRARMNATLPGLSAAGRLTLRLVLFCALVLSGTVPQGMMRQAGAGGIALVLCTAEGPQPVWMTPDGQMLPGDRPAEDPPHAAKCLPVTPALDGVQADSGAPARTAAFTPFRPLPAAERRPLLRPGHDGQPRAPPPAA</sequence>
<accession>A0ABU1FF28</accession>
<organism evidence="2 3">
    <name type="scientific">Ruixingdingia sedimenti</name>
    <dbReference type="NCBI Taxonomy" id="3073604"/>
    <lineage>
        <taxon>Bacteria</taxon>
        <taxon>Pseudomonadati</taxon>
        <taxon>Pseudomonadota</taxon>
        <taxon>Alphaproteobacteria</taxon>
        <taxon>Rhodobacterales</taxon>
        <taxon>Paracoccaceae</taxon>
        <taxon>Ruixingdingia</taxon>
    </lineage>
</organism>
<name>A0ABU1FF28_9RHOB</name>
<comment type="caution">
    <text evidence="2">The sequence shown here is derived from an EMBL/GenBank/DDBJ whole genome shotgun (WGS) entry which is preliminary data.</text>
</comment>
<evidence type="ECO:0000256" key="1">
    <source>
        <dbReference type="SAM" id="MobiDB-lite"/>
    </source>
</evidence>
<dbReference type="EMBL" id="JAVKPH010000084">
    <property type="protein sequence ID" value="MDR5655476.1"/>
    <property type="molecule type" value="Genomic_DNA"/>
</dbReference>
<feature type="region of interest" description="Disordered" evidence="1">
    <location>
        <begin position="63"/>
        <end position="139"/>
    </location>
</feature>
<protein>
    <recommendedName>
        <fullName evidence="4">DUF2946 domain-containing protein</fullName>
    </recommendedName>
</protein>
<evidence type="ECO:0008006" key="4">
    <source>
        <dbReference type="Google" id="ProtNLM"/>
    </source>
</evidence>
<feature type="compositionally biased region" description="Basic and acidic residues" evidence="1">
    <location>
        <begin position="118"/>
        <end position="131"/>
    </location>
</feature>
<gene>
    <name evidence="2" type="ORF">RGD00_23000</name>
</gene>
<evidence type="ECO:0000313" key="3">
    <source>
        <dbReference type="Proteomes" id="UP001247754"/>
    </source>
</evidence>
<dbReference type="Proteomes" id="UP001247754">
    <property type="component" value="Unassembled WGS sequence"/>
</dbReference>
<reference evidence="2 3" key="1">
    <citation type="submission" date="2023-09" db="EMBL/GenBank/DDBJ databases">
        <title>Xinfangfangia sedmenti sp. nov., isolated the sedment.</title>
        <authorList>
            <person name="Xu L."/>
        </authorList>
    </citation>
    <scope>NUCLEOTIDE SEQUENCE [LARGE SCALE GENOMIC DNA]</scope>
    <source>
        <strain evidence="2 3">LG-4</strain>
    </source>
</reference>